<keyword evidence="1" id="KW-1133">Transmembrane helix</keyword>
<feature type="transmembrane region" description="Helical" evidence="1">
    <location>
        <begin position="36"/>
        <end position="61"/>
    </location>
</feature>
<keyword evidence="3" id="KW-1185">Reference proteome</keyword>
<proteinExistence type="predicted"/>
<accession>A0A2K4ZMU9</accession>
<organism evidence="2 3">
    <name type="scientific">Acetatifactor muris</name>
    <dbReference type="NCBI Taxonomy" id="879566"/>
    <lineage>
        <taxon>Bacteria</taxon>
        <taxon>Bacillati</taxon>
        <taxon>Bacillota</taxon>
        <taxon>Clostridia</taxon>
        <taxon>Lachnospirales</taxon>
        <taxon>Lachnospiraceae</taxon>
        <taxon>Acetatifactor</taxon>
    </lineage>
</organism>
<dbReference type="RefSeq" id="WP_276952055.1">
    <property type="nucleotide sequence ID" value="NZ_CANRXC010000068.1"/>
</dbReference>
<gene>
    <name evidence="2" type="ORF">AMURIS_04562</name>
</gene>
<dbReference type="AlphaFoldDB" id="A0A2K4ZMU9"/>
<protein>
    <submittedName>
        <fullName evidence="2">Uncharacterized protein</fullName>
    </submittedName>
</protein>
<name>A0A2K4ZMU9_9FIRM</name>
<evidence type="ECO:0000313" key="2">
    <source>
        <dbReference type="EMBL" id="SOY31813.1"/>
    </source>
</evidence>
<reference evidence="2 3" key="1">
    <citation type="submission" date="2018-01" db="EMBL/GenBank/DDBJ databases">
        <authorList>
            <person name="Gaut B.S."/>
            <person name="Morton B.R."/>
            <person name="Clegg M.T."/>
            <person name="Duvall M.R."/>
        </authorList>
    </citation>
    <scope>NUCLEOTIDE SEQUENCE [LARGE SCALE GENOMIC DNA]</scope>
    <source>
        <strain evidence="2">GP69</strain>
    </source>
</reference>
<keyword evidence="1" id="KW-0472">Membrane</keyword>
<keyword evidence="1" id="KW-0812">Transmembrane</keyword>
<evidence type="ECO:0000256" key="1">
    <source>
        <dbReference type="SAM" id="Phobius"/>
    </source>
</evidence>
<evidence type="ECO:0000313" key="3">
    <source>
        <dbReference type="Proteomes" id="UP000236311"/>
    </source>
</evidence>
<sequence>MIWKRIRKSSQEEEEKFQKELREAGVSFREKLVMTLTAYVVLVLPCLLLLIGLSAFMLWIMGLL</sequence>
<dbReference type="EMBL" id="OFSM01000032">
    <property type="protein sequence ID" value="SOY31813.1"/>
    <property type="molecule type" value="Genomic_DNA"/>
</dbReference>
<dbReference type="Proteomes" id="UP000236311">
    <property type="component" value="Unassembled WGS sequence"/>
</dbReference>